<dbReference type="GO" id="GO:0042800">
    <property type="term" value="F:histone H3K4 methyltransferase activity"/>
    <property type="evidence" value="ECO:0007669"/>
    <property type="project" value="TreeGrafter"/>
</dbReference>
<dbReference type="GO" id="GO:0031297">
    <property type="term" value="P:replication fork processing"/>
    <property type="evidence" value="ECO:0007669"/>
    <property type="project" value="TreeGrafter"/>
</dbReference>
<evidence type="ECO:0000259" key="1">
    <source>
        <dbReference type="Pfam" id="PF17906"/>
    </source>
</evidence>
<dbReference type="GO" id="GO:0000014">
    <property type="term" value="F:single-stranded DNA endodeoxyribonuclease activity"/>
    <property type="evidence" value="ECO:0007669"/>
    <property type="project" value="TreeGrafter"/>
</dbReference>
<dbReference type="GO" id="GO:0003690">
    <property type="term" value="F:double-stranded DNA binding"/>
    <property type="evidence" value="ECO:0007669"/>
    <property type="project" value="TreeGrafter"/>
</dbReference>
<dbReference type="InterPro" id="IPR052709">
    <property type="entry name" value="Transposase-MT_Hybrid"/>
</dbReference>
<feature type="non-terminal residue" evidence="2">
    <location>
        <position position="126"/>
    </location>
</feature>
<dbReference type="PANTHER" id="PTHR46060">
    <property type="entry name" value="MARINER MOS1 TRANSPOSASE-LIKE PROTEIN"/>
    <property type="match status" value="1"/>
</dbReference>
<dbReference type="GO" id="GO:0035861">
    <property type="term" value="C:site of double-strand break"/>
    <property type="evidence" value="ECO:0007669"/>
    <property type="project" value="TreeGrafter"/>
</dbReference>
<proteinExistence type="predicted"/>
<dbReference type="GO" id="GO:0044547">
    <property type="term" value="F:DNA topoisomerase binding"/>
    <property type="evidence" value="ECO:0007669"/>
    <property type="project" value="TreeGrafter"/>
</dbReference>
<dbReference type="GO" id="GO:0000729">
    <property type="term" value="P:DNA double-strand break processing"/>
    <property type="evidence" value="ECO:0007669"/>
    <property type="project" value="TreeGrafter"/>
</dbReference>
<dbReference type="EMBL" id="JAANIA010000498">
    <property type="protein sequence ID" value="KAG5323796.1"/>
    <property type="molecule type" value="Genomic_DNA"/>
</dbReference>
<comment type="caution">
    <text evidence="2">The sequence shown here is derived from an EMBL/GenBank/DDBJ whole genome shotgun (WGS) entry which is preliminary data.</text>
</comment>
<dbReference type="GO" id="GO:0044774">
    <property type="term" value="P:mitotic DNA integrity checkpoint signaling"/>
    <property type="evidence" value="ECO:0007669"/>
    <property type="project" value="TreeGrafter"/>
</dbReference>
<dbReference type="GO" id="GO:0046975">
    <property type="term" value="F:histone H3K36 methyltransferase activity"/>
    <property type="evidence" value="ECO:0007669"/>
    <property type="project" value="TreeGrafter"/>
</dbReference>
<protein>
    <submittedName>
        <fullName evidence="2">MOS1T transposase</fullName>
    </submittedName>
</protein>
<feature type="domain" description="Mos1 transposase HTH" evidence="1">
    <location>
        <begin position="38"/>
        <end position="74"/>
    </location>
</feature>
<evidence type="ECO:0000313" key="2">
    <source>
        <dbReference type="EMBL" id="KAG5323796.1"/>
    </source>
</evidence>
<dbReference type="GO" id="GO:0005634">
    <property type="term" value="C:nucleus"/>
    <property type="evidence" value="ECO:0007669"/>
    <property type="project" value="TreeGrafter"/>
</dbReference>
<dbReference type="Pfam" id="PF17906">
    <property type="entry name" value="HTH_48"/>
    <property type="match status" value="1"/>
</dbReference>
<dbReference type="InterPro" id="IPR041426">
    <property type="entry name" value="Mos1_HTH"/>
</dbReference>
<keyword evidence="3" id="KW-1185">Reference proteome</keyword>
<dbReference type="Proteomes" id="UP000668214">
    <property type="component" value="Unassembled WGS sequence"/>
</dbReference>
<dbReference type="Gene3D" id="1.10.10.1450">
    <property type="match status" value="1"/>
</dbReference>
<dbReference type="InterPro" id="IPR036388">
    <property type="entry name" value="WH-like_DNA-bd_sf"/>
</dbReference>
<dbReference type="PANTHER" id="PTHR46060:SF2">
    <property type="entry name" value="HISTONE-LYSINE N-METHYLTRANSFERASE SETMAR"/>
    <property type="match status" value="1"/>
</dbReference>
<gene>
    <name evidence="2" type="ORF">G6Z78_0007276</name>
</gene>
<dbReference type="GO" id="GO:0006303">
    <property type="term" value="P:double-strand break repair via nonhomologous end joining"/>
    <property type="evidence" value="ECO:0007669"/>
    <property type="project" value="TreeGrafter"/>
</dbReference>
<organism evidence="2 3">
    <name type="scientific">Pseudoatta argentina</name>
    <dbReference type="NCBI Taxonomy" id="621737"/>
    <lineage>
        <taxon>Eukaryota</taxon>
        <taxon>Metazoa</taxon>
        <taxon>Ecdysozoa</taxon>
        <taxon>Arthropoda</taxon>
        <taxon>Hexapoda</taxon>
        <taxon>Insecta</taxon>
        <taxon>Pterygota</taxon>
        <taxon>Neoptera</taxon>
        <taxon>Endopterygota</taxon>
        <taxon>Hymenoptera</taxon>
        <taxon>Apocrita</taxon>
        <taxon>Aculeata</taxon>
        <taxon>Formicoidea</taxon>
        <taxon>Formicidae</taxon>
        <taxon>Myrmicinae</taxon>
        <taxon>Pseudoatta</taxon>
    </lineage>
</organism>
<dbReference type="Gene3D" id="1.10.10.10">
    <property type="entry name" value="Winged helix-like DNA-binding domain superfamily/Winged helix DNA-binding domain"/>
    <property type="match status" value="1"/>
</dbReference>
<feature type="non-terminal residue" evidence="2">
    <location>
        <position position="1"/>
    </location>
</feature>
<evidence type="ECO:0000313" key="3">
    <source>
        <dbReference type="Proteomes" id="UP000668214"/>
    </source>
</evidence>
<accession>A0A836EXI0</accession>
<dbReference type="AlphaFoldDB" id="A0A836EXI0"/>
<dbReference type="GO" id="GO:0000793">
    <property type="term" value="C:condensed chromosome"/>
    <property type="evidence" value="ECO:0007669"/>
    <property type="project" value="TreeGrafter"/>
</dbReference>
<dbReference type="GO" id="GO:0003697">
    <property type="term" value="F:single-stranded DNA binding"/>
    <property type="evidence" value="ECO:0007669"/>
    <property type="project" value="TreeGrafter"/>
</dbReference>
<sequence>MSMFCAPAERLVWRIKEEKYNKEKEEFKNEKFQRNGGQEKSAAEAHRLLLEAYGEAALSETSCREWFQKFKNGEFDVEDKERSGKPKVYEDAELEALLNEDSCQTQKELALTLGVTTSNFTSFKIN</sequence>
<dbReference type="GO" id="GO:0015074">
    <property type="term" value="P:DNA integration"/>
    <property type="evidence" value="ECO:0007669"/>
    <property type="project" value="TreeGrafter"/>
</dbReference>
<reference evidence="2" key="1">
    <citation type="submission" date="2020-02" db="EMBL/GenBank/DDBJ databases">
        <title>Relaxed selection underlies rapid genomic changes in the transitions from sociality to social parasitism in ants.</title>
        <authorList>
            <person name="Bi X."/>
        </authorList>
    </citation>
    <scope>NUCLEOTIDE SEQUENCE</scope>
    <source>
        <strain evidence="2">BGI-DK2014c</strain>
        <tissue evidence="2">Whole body</tissue>
    </source>
</reference>
<name>A0A836EXI0_9HYME</name>